<keyword evidence="5" id="KW-1185">Reference proteome</keyword>
<dbReference type="Pfam" id="PF00072">
    <property type="entry name" value="Response_reg"/>
    <property type="match status" value="1"/>
</dbReference>
<dbReference type="Proteomes" id="UP000802392">
    <property type="component" value="Unassembled WGS sequence"/>
</dbReference>
<dbReference type="EMBL" id="JAAOZD010000009">
    <property type="protein sequence ID" value="NIJ03206.1"/>
    <property type="molecule type" value="Genomic_DNA"/>
</dbReference>
<organism evidence="4 5">
    <name type="scientific">Paenarthrobacter ilicis</name>
    <dbReference type="NCBI Taxonomy" id="43665"/>
    <lineage>
        <taxon>Bacteria</taxon>
        <taxon>Bacillati</taxon>
        <taxon>Actinomycetota</taxon>
        <taxon>Actinomycetes</taxon>
        <taxon>Micrococcales</taxon>
        <taxon>Micrococcaceae</taxon>
        <taxon>Paenarthrobacter</taxon>
    </lineage>
</organism>
<dbReference type="PANTHER" id="PTHR44591">
    <property type="entry name" value="STRESS RESPONSE REGULATOR PROTEIN 1"/>
    <property type="match status" value="1"/>
</dbReference>
<dbReference type="SMART" id="SM00448">
    <property type="entry name" value="REC"/>
    <property type="match status" value="1"/>
</dbReference>
<feature type="modified residue" description="4-aspartylphosphate" evidence="2">
    <location>
        <position position="64"/>
    </location>
</feature>
<accession>A0ABX0TNC9</accession>
<name>A0ABX0TNC9_9MICC</name>
<dbReference type="Gene3D" id="3.40.50.2300">
    <property type="match status" value="1"/>
</dbReference>
<evidence type="ECO:0000313" key="5">
    <source>
        <dbReference type="Proteomes" id="UP000802392"/>
    </source>
</evidence>
<sequence length="139" mass="14120">MSSPAVGGSAAIGHRAVVIEDDADIALLITIIMESMGYVVRTAQTGPAGIRAVQAVKPAVITTDLGLPGMTGLDVIAAIREYSDAPILVVSANHDPAAVELALRAGASGFLPKPFRPQALRSHVAGLDRGVVTSAQGEA</sequence>
<keyword evidence="1 2" id="KW-0597">Phosphoprotein</keyword>
<protein>
    <submittedName>
        <fullName evidence="4">DNA-binding response OmpR family regulator</fullName>
    </submittedName>
</protein>
<dbReference type="InterPro" id="IPR050595">
    <property type="entry name" value="Bact_response_regulator"/>
</dbReference>
<comment type="caution">
    <text evidence="4">The sequence shown here is derived from an EMBL/GenBank/DDBJ whole genome shotgun (WGS) entry which is preliminary data.</text>
</comment>
<feature type="domain" description="Response regulatory" evidence="3">
    <location>
        <begin position="15"/>
        <end position="128"/>
    </location>
</feature>
<dbReference type="GO" id="GO:0003677">
    <property type="term" value="F:DNA binding"/>
    <property type="evidence" value="ECO:0007669"/>
    <property type="project" value="UniProtKB-KW"/>
</dbReference>
<evidence type="ECO:0000256" key="2">
    <source>
        <dbReference type="PROSITE-ProRule" id="PRU00169"/>
    </source>
</evidence>
<dbReference type="InterPro" id="IPR011006">
    <property type="entry name" value="CheY-like_superfamily"/>
</dbReference>
<dbReference type="InterPro" id="IPR001789">
    <property type="entry name" value="Sig_transdc_resp-reg_receiver"/>
</dbReference>
<evidence type="ECO:0000256" key="1">
    <source>
        <dbReference type="ARBA" id="ARBA00022553"/>
    </source>
</evidence>
<evidence type="ECO:0000313" key="4">
    <source>
        <dbReference type="EMBL" id="NIJ03206.1"/>
    </source>
</evidence>
<evidence type="ECO:0000259" key="3">
    <source>
        <dbReference type="PROSITE" id="PS50110"/>
    </source>
</evidence>
<gene>
    <name evidence="4" type="ORF">FHR86_003562</name>
</gene>
<keyword evidence="4" id="KW-0238">DNA-binding</keyword>
<reference evidence="4 5" key="1">
    <citation type="submission" date="2020-03" db="EMBL/GenBank/DDBJ databases">
        <title>Genomic Encyclopedia of Type Strains, Phase III (KMG-III): the genomes of soil and plant-associated and newly described type strains.</title>
        <authorList>
            <person name="Whitman W."/>
        </authorList>
    </citation>
    <scope>NUCLEOTIDE SEQUENCE [LARGE SCALE GENOMIC DNA]</scope>
    <source>
        <strain evidence="4 5">CECT 4207</strain>
    </source>
</reference>
<dbReference type="PANTHER" id="PTHR44591:SF3">
    <property type="entry name" value="RESPONSE REGULATORY DOMAIN-CONTAINING PROTEIN"/>
    <property type="match status" value="1"/>
</dbReference>
<dbReference type="RefSeq" id="WP_167269248.1">
    <property type="nucleotide sequence ID" value="NZ_BAAAVO010000014.1"/>
</dbReference>
<dbReference type="PROSITE" id="PS50110">
    <property type="entry name" value="RESPONSE_REGULATORY"/>
    <property type="match status" value="1"/>
</dbReference>
<dbReference type="SUPFAM" id="SSF52172">
    <property type="entry name" value="CheY-like"/>
    <property type="match status" value="1"/>
</dbReference>
<proteinExistence type="predicted"/>
<dbReference type="CDD" id="cd00156">
    <property type="entry name" value="REC"/>
    <property type="match status" value="1"/>
</dbReference>